<gene>
    <name evidence="3" type="ORF">D623_10032812</name>
</gene>
<dbReference type="Pfam" id="PF14977">
    <property type="entry name" value="FAM194"/>
    <property type="match status" value="1"/>
</dbReference>
<dbReference type="PANTHER" id="PTHR23093">
    <property type="entry name" value="SIMILAR TO CHROMOSOME 3 OPEN READING FRAME 20"/>
    <property type="match status" value="1"/>
</dbReference>
<evidence type="ECO:0000313" key="3">
    <source>
        <dbReference type="EMBL" id="EPQ06036.1"/>
    </source>
</evidence>
<dbReference type="AlphaFoldDB" id="S7MP85"/>
<accession>S7MP85</accession>
<dbReference type="eggNOG" id="ENOG502QUAE">
    <property type="taxonomic scope" value="Eukaryota"/>
</dbReference>
<dbReference type="Proteomes" id="UP000052978">
    <property type="component" value="Unassembled WGS sequence"/>
</dbReference>
<reference evidence="3 4" key="1">
    <citation type="journal article" date="2013" name="Nat. Commun.">
        <title>Genome analysis reveals insights into physiology and longevity of the Brandt's bat Myotis brandtii.</title>
        <authorList>
            <person name="Seim I."/>
            <person name="Fang X."/>
            <person name="Xiong Z."/>
            <person name="Lobanov A.V."/>
            <person name="Huang Z."/>
            <person name="Ma S."/>
            <person name="Feng Y."/>
            <person name="Turanov A.A."/>
            <person name="Zhu Y."/>
            <person name="Lenz T.L."/>
            <person name="Gerashchenko M.V."/>
            <person name="Fan D."/>
            <person name="Hee Yim S."/>
            <person name="Yao X."/>
            <person name="Jordan D."/>
            <person name="Xiong Y."/>
            <person name="Ma Y."/>
            <person name="Lyapunov A.N."/>
            <person name="Chen G."/>
            <person name="Kulakova O.I."/>
            <person name="Sun Y."/>
            <person name="Lee S.G."/>
            <person name="Bronson R.T."/>
            <person name="Moskalev A.A."/>
            <person name="Sunyaev S.R."/>
            <person name="Zhang G."/>
            <person name="Krogh A."/>
            <person name="Wang J."/>
            <person name="Gladyshev V.N."/>
        </authorList>
    </citation>
    <scope>NUCLEOTIDE SEQUENCE [LARGE SCALE GENOMIC DNA]</scope>
</reference>
<protein>
    <submittedName>
        <fullName evidence="3">Protein FAM194A</fullName>
    </submittedName>
</protein>
<evidence type="ECO:0000256" key="1">
    <source>
        <dbReference type="SAM" id="MobiDB-lite"/>
    </source>
</evidence>
<feature type="domain" description="FAM194 C-terminal" evidence="2">
    <location>
        <begin position="7"/>
        <end position="173"/>
    </location>
</feature>
<organism evidence="3 4">
    <name type="scientific">Myotis brandtii</name>
    <name type="common">Brandt's bat</name>
    <dbReference type="NCBI Taxonomy" id="109478"/>
    <lineage>
        <taxon>Eukaryota</taxon>
        <taxon>Metazoa</taxon>
        <taxon>Chordata</taxon>
        <taxon>Craniata</taxon>
        <taxon>Vertebrata</taxon>
        <taxon>Euteleostomi</taxon>
        <taxon>Mammalia</taxon>
        <taxon>Eutheria</taxon>
        <taxon>Laurasiatheria</taxon>
        <taxon>Chiroptera</taxon>
        <taxon>Yangochiroptera</taxon>
        <taxon>Vespertilionidae</taxon>
        <taxon>Myotis</taxon>
    </lineage>
</organism>
<keyword evidence="4" id="KW-1185">Reference proteome</keyword>
<dbReference type="EMBL" id="KE161952">
    <property type="protein sequence ID" value="EPQ06036.1"/>
    <property type="molecule type" value="Genomic_DNA"/>
</dbReference>
<evidence type="ECO:0000259" key="2">
    <source>
        <dbReference type="Pfam" id="PF14977"/>
    </source>
</evidence>
<feature type="region of interest" description="Disordered" evidence="1">
    <location>
        <begin position="189"/>
        <end position="220"/>
    </location>
</feature>
<dbReference type="InterPro" id="IPR029281">
    <property type="entry name" value="FAM194_C"/>
</dbReference>
<name>S7MP85_MYOBR</name>
<dbReference type="PANTHER" id="PTHR23093:SF11">
    <property type="entry name" value="GLUTAMATE-RICH PROTEIN 6"/>
    <property type="match status" value="1"/>
</dbReference>
<proteinExistence type="predicted"/>
<sequence>MTLSDLSYPSGNLAIIRVPNKIHGFTCIVQEDIPTNPAILAVLDSSGRSSCYHPNGNVWVYINVFGGQYSDQAGNRVRAWNWSSSVTSSPVVSFKPVFLALNHYVGVRILEQDKISITFLAMGQQARINVGTKVQRKPERYKGNSWEAGVGKMRVKIQMSRRERLSEEQLLLFHTGNCQLRISLPARSTPSGCREPYSLAPHTPAGKGVYRSRVSSNDPN</sequence>
<evidence type="ECO:0000313" key="4">
    <source>
        <dbReference type="Proteomes" id="UP000052978"/>
    </source>
</evidence>